<dbReference type="SMART" id="SM00345">
    <property type="entry name" value="HTH_GNTR"/>
    <property type="match status" value="1"/>
</dbReference>
<dbReference type="InterPro" id="IPR015424">
    <property type="entry name" value="PyrdxlP-dep_Trfase"/>
</dbReference>
<evidence type="ECO:0000256" key="1">
    <source>
        <dbReference type="ARBA" id="ARBA00005384"/>
    </source>
</evidence>
<dbReference type="CDD" id="cd00609">
    <property type="entry name" value="AAT_like"/>
    <property type="match status" value="1"/>
</dbReference>
<dbReference type="EMBL" id="VXLD01000003">
    <property type="protein sequence ID" value="KAB1856774.1"/>
    <property type="molecule type" value="Genomic_DNA"/>
</dbReference>
<dbReference type="AlphaFoldDB" id="A0A5N4WHS5"/>
<dbReference type="InterPro" id="IPR036390">
    <property type="entry name" value="WH_DNA-bd_sf"/>
</dbReference>
<keyword evidence="7" id="KW-0808">Transferase</keyword>
<reference evidence="7 8" key="1">
    <citation type="submission" date="2019-09" db="EMBL/GenBank/DDBJ databases">
        <title>Draft genome sequence of Acinetobacter tandoii W4-4-4 isolated from environmental water sample.</title>
        <authorList>
            <person name="Wee S.K."/>
            <person name="Yan B."/>
            <person name="Mustaffa S.B."/>
            <person name="Yap E.P.H."/>
        </authorList>
    </citation>
    <scope>NUCLEOTIDE SEQUENCE [LARGE SCALE GENOMIC DNA]</scope>
    <source>
        <strain evidence="7 8">W4-4-4</strain>
    </source>
</reference>
<keyword evidence="5" id="KW-0804">Transcription</keyword>
<dbReference type="GO" id="GO:0003677">
    <property type="term" value="F:DNA binding"/>
    <property type="evidence" value="ECO:0007669"/>
    <property type="project" value="UniProtKB-KW"/>
</dbReference>
<evidence type="ECO:0000256" key="5">
    <source>
        <dbReference type="ARBA" id="ARBA00023163"/>
    </source>
</evidence>
<evidence type="ECO:0000256" key="2">
    <source>
        <dbReference type="ARBA" id="ARBA00022898"/>
    </source>
</evidence>
<evidence type="ECO:0000313" key="7">
    <source>
        <dbReference type="EMBL" id="KAB1856774.1"/>
    </source>
</evidence>
<keyword evidence="7" id="KW-0032">Aminotransferase</keyword>
<dbReference type="SUPFAM" id="SSF53383">
    <property type="entry name" value="PLP-dependent transferases"/>
    <property type="match status" value="1"/>
</dbReference>
<dbReference type="GO" id="GO:0030170">
    <property type="term" value="F:pyridoxal phosphate binding"/>
    <property type="evidence" value="ECO:0007669"/>
    <property type="project" value="InterPro"/>
</dbReference>
<protein>
    <submittedName>
        <fullName evidence="7">PLP-dependent aminotransferase family protein</fullName>
    </submittedName>
</protein>
<dbReference type="InterPro" id="IPR015421">
    <property type="entry name" value="PyrdxlP-dep_Trfase_major"/>
</dbReference>
<accession>A0A5N4WHS5</accession>
<keyword evidence="4" id="KW-0238">DNA-binding</keyword>
<dbReference type="CDD" id="cd07377">
    <property type="entry name" value="WHTH_GntR"/>
    <property type="match status" value="1"/>
</dbReference>
<dbReference type="InterPro" id="IPR036388">
    <property type="entry name" value="WH-like_DNA-bd_sf"/>
</dbReference>
<comment type="caution">
    <text evidence="7">The sequence shown here is derived from an EMBL/GenBank/DDBJ whole genome shotgun (WGS) entry which is preliminary data.</text>
</comment>
<name>A0A5N4WHS5_9GAMM</name>
<dbReference type="PANTHER" id="PTHR46577">
    <property type="entry name" value="HTH-TYPE TRANSCRIPTIONAL REGULATORY PROTEIN GABR"/>
    <property type="match status" value="1"/>
</dbReference>
<dbReference type="GO" id="GO:0008483">
    <property type="term" value="F:transaminase activity"/>
    <property type="evidence" value="ECO:0007669"/>
    <property type="project" value="UniProtKB-KW"/>
</dbReference>
<proteinExistence type="inferred from homology"/>
<gene>
    <name evidence="7" type="ORF">F4W09_07275</name>
</gene>
<dbReference type="SUPFAM" id="SSF46785">
    <property type="entry name" value="Winged helix' DNA-binding domain"/>
    <property type="match status" value="1"/>
</dbReference>
<dbReference type="InterPro" id="IPR000524">
    <property type="entry name" value="Tscrpt_reg_HTH_GntR"/>
</dbReference>
<dbReference type="PROSITE" id="PS50949">
    <property type="entry name" value="HTH_GNTR"/>
    <property type="match status" value="1"/>
</dbReference>
<evidence type="ECO:0000256" key="4">
    <source>
        <dbReference type="ARBA" id="ARBA00023125"/>
    </source>
</evidence>
<dbReference type="Pfam" id="PF00155">
    <property type="entry name" value="Aminotran_1_2"/>
    <property type="match status" value="1"/>
</dbReference>
<dbReference type="InterPro" id="IPR004839">
    <property type="entry name" value="Aminotransferase_I/II_large"/>
</dbReference>
<keyword evidence="2" id="KW-0663">Pyridoxal phosphate</keyword>
<dbReference type="GO" id="GO:0003700">
    <property type="term" value="F:DNA-binding transcription factor activity"/>
    <property type="evidence" value="ECO:0007669"/>
    <property type="project" value="InterPro"/>
</dbReference>
<dbReference type="Pfam" id="PF00392">
    <property type="entry name" value="GntR"/>
    <property type="match status" value="1"/>
</dbReference>
<feature type="domain" description="HTH gntR-type" evidence="6">
    <location>
        <begin position="45"/>
        <end position="113"/>
    </location>
</feature>
<dbReference type="Gene3D" id="1.10.10.10">
    <property type="entry name" value="Winged helix-like DNA-binding domain superfamily/Winged helix DNA-binding domain"/>
    <property type="match status" value="1"/>
</dbReference>
<sequence length="525" mass="59090">MTAYDCNFALLGSTDQSHFLTVGESQLRSLLGDHLLQRLQQDTEGKLHQRLFRCLRGAITEGVIQPKTRLPASRDLANEVKVSRNTVLSAYEQLQAEGYLEARTGHGTWVAEHLPEVFLNTIHGKKVEGIAKAKKNASLSQRGTQVMGHAAASPHQWGAFVPGAPDVTEFPHHIFSRIQARLNREPNIEQLIYSNAGGCLELRSALADYLRVARSVQCDTDQIIITEGIHQAIDLVSRALCDIGDQVWIEDPAYWGMRNTLRINGLDIHPMPVDADGIIPEQNPKKPPKLIFVTPSHQYPLGSHLSLERRKQLLSIAKQNNSWIVEDDYDSEFRFSGQPYPSLQGLESDAPVIYMGTFSKTIYPALRIGYLVVPRSLFSPLRILAAELYRGGHLLEQKALAVFIREGHYEAHIRRMRLLYGKRRAYLVDLIHRYLGPEFVHEYSHDSGLHLVMKLPEQCDDVAIASKALERGIKVRPLSQYYMHSHARAQRGLLMGFACVNERDMVMSFGVLLQCLREAGVPTVN</sequence>
<dbReference type="Gene3D" id="3.40.640.10">
    <property type="entry name" value="Type I PLP-dependent aspartate aminotransferase-like (Major domain)"/>
    <property type="match status" value="1"/>
</dbReference>
<evidence type="ECO:0000259" key="6">
    <source>
        <dbReference type="PROSITE" id="PS50949"/>
    </source>
</evidence>
<evidence type="ECO:0000313" key="8">
    <source>
        <dbReference type="Proteomes" id="UP000325788"/>
    </source>
</evidence>
<dbReference type="InterPro" id="IPR051446">
    <property type="entry name" value="HTH_trans_reg/aminotransferase"/>
</dbReference>
<organism evidence="7 8">
    <name type="scientific">Acinetobacter tandoii</name>
    <dbReference type="NCBI Taxonomy" id="202954"/>
    <lineage>
        <taxon>Bacteria</taxon>
        <taxon>Pseudomonadati</taxon>
        <taxon>Pseudomonadota</taxon>
        <taxon>Gammaproteobacteria</taxon>
        <taxon>Moraxellales</taxon>
        <taxon>Moraxellaceae</taxon>
        <taxon>Acinetobacter</taxon>
    </lineage>
</organism>
<comment type="similarity">
    <text evidence="1">In the C-terminal section; belongs to the class-I pyridoxal-phosphate-dependent aminotransferase family.</text>
</comment>
<evidence type="ECO:0000256" key="3">
    <source>
        <dbReference type="ARBA" id="ARBA00023015"/>
    </source>
</evidence>
<dbReference type="Proteomes" id="UP000325788">
    <property type="component" value="Unassembled WGS sequence"/>
</dbReference>
<dbReference type="PRINTS" id="PR00035">
    <property type="entry name" value="HTHGNTR"/>
</dbReference>
<dbReference type="PANTHER" id="PTHR46577:SF1">
    <property type="entry name" value="HTH-TYPE TRANSCRIPTIONAL REGULATORY PROTEIN GABR"/>
    <property type="match status" value="1"/>
</dbReference>
<keyword evidence="3" id="KW-0805">Transcription regulation</keyword>